<dbReference type="CDD" id="cd00564">
    <property type="entry name" value="TMP_TenI"/>
    <property type="match status" value="1"/>
</dbReference>
<evidence type="ECO:0000256" key="1">
    <source>
        <dbReference type="ARBA" id="ARBA00004948"/>
    </source>
</evidence>
<dbReference type="Proteomes" id="UP000269689">
    <property type="component" value="Unassembled WGS sequence"/>
</dbReference>
<keyword evidence="5" id="KW-1185">Reference proteome</keyword>
<dbReference type="PANTHER" id="PTHR20857">
    <property type="entry name" value="THIAMINE-PHOSPHATE PYROPHOSPHORYLASE"/>
    <property type="match status" value="1"/>
</dbReference>
<protein>
    <submittedName>
        <fullName evidence="4">Thiamine-phosphate pyrophosphorylase</fullName>
    </submittedName>
</protein>
<evidence type="ECO:0000313" key="4">
    <source>
        <dbReference type="EMBL" id="RPE71421.1"/>
    </source>
</evidence>
<dbReference type="AlphaFoldDB" id="A0A3N4UVA2"/>
<sequence length="209" mass="22258">MSDQSQPEVPQIYLLTPAAFDLDSFPAKLEKVLADHDIGCVRMAMASKDEVELGRAADALREICHAKDVAIVIDSHVALAEKHGLDGVHLLDGARSVREVRKTLGADAIVGAYCGATRHDGMTAGEIGADYIAFGPAGPNALGTGEQAEKELFEWWSQMIEVPVVAEGALDAETIKTLAPHTDFFAIGDEIWGQDDPSAALGRLIAAMH</sequence>
<dbReference type="GO" id="GO:0005737">
    <property type="term" value="C:cytoplasm"/>
    <property type="evidence" value="ECO:0007669"/>
    <property type="project" value="TreeGrafter"/>
</dbReference>
<dbReference type="Gene3D" id="3.20.20.70">
    <property type="entry name" value="Aldolase class I"/>
    <property type="match status" value="1"/>
</dbReference>
<comment type="pathway">
    <text evidence="1">Cofactor biosynthesis; thiamine diphosphate biosynthesis.</text>
</comment>
<proteinExistence type="predicted"/>
<accession>A0A3N4UVA2</accession>
<dbReference type="EMBL" id="RKQK01000001">
    <property type="protein sequence ID" value="RPE71421.1"/>
    <property type="molecule type" value="Genomic_DNA"/>
</dbReference>
<organism evidence="4 5">
    <name type="scientific">Pacificibacter maritimus</name>
    <dbReference type="NCBI Taxonomy" id="762213"/>
    <lineage>
        <taxon>Bacteria</taxon>
        <taxon>Pseudomonadati</taxon>
        <taxon>Pseudomonadota</taxon>
        <taxon>Alphaproteobacteria</taxon>
        <taxon>Rhodobacterales</taxon>
        <taxon>Roseobacteraceae</taxon>
        <taxon>Pacificibacter</taxon>
    </lineage>
</organism>
<dbReference type="Pfam" id="PF02581">
    <property type="entry name" value="TMP-TENI"/>
    <property type="match status" value="1"/>
</dbReference>
<dbReference type="InterPro" id="IPR036206">
    <property type="entry name" value="ThiamineP_synth_sf"/>
</dbReference>
<feature type="domain" description="Thiamine phosphate synthase/TenI" evidence="3">
    <location>
        <begin position="12"/>
        <end position="179"/>
    </location>
</feature>
<dbReference type="GO" id="GO:0004789">
    <property type="term" value="F:thiamine-phosphate diphosphorylase activity"/>
    <property type="evidence" value="ECO:0007669"/>
    <property type="project" value="TreeGrafter"/>
</dbReference>
<evidence type="ECO:0000256" key="2">
    <source>
        <dbReference type="ARBA" id="ARBA00022977"/>
    </source>
</evidence>
<dbReference type="RefSeq" id="WP_123791640.1">
    <property type="nucleotide sequence ID" value="NZ_RKQK01000001.1"/>
</dbReference>
<evidence type="ECO:0000313" key="5">
    <source>
        <dbReference type="Proteomes" id="UP000269689"/>
    </source>
</evidence>
<gene>
    <name evidence="4" type="ORF">EDD53_0539</name>
</gene>
<evidence type="ECO:0000259" key="3">
    <source>
        <dbReference type="Pfam" id="PF02581"/>
    </source>
</evidence>
<keyword evidence="2" id="KW-0784">Thiamine biosynthesis</keyword>
<dbReference type="OrthoDB" id="7159061at2"/>
<name>A0A3N4UVA2_9RHOB</name>
<dbReference type="PANTHER" id="PTHR20857:SF15">
    <property type="entry name" value="THIAMINE-PHOSPHATE SYNTHASE"/>
    <property type="match status" value="1"/>
</dbReference>
<dbReference type="InterPro" id="IPR013785">
    <property type="entry name" value="Aldolase_TIM"/>
</dbReference>
<dbReference type="InterPro" id="IPR022998">
    <property type="entry name" value="ThiamineP_synth_TenI"/>
</dbReference>
<comment type="caution">
    <text evidence="4">The sequence shown here is derived from an EMBL/GenBank/DDBJ whole genome shotgun (WGS) entry which is preliminary data.</text>
</comment>
<dbReference type="SUPFAM" id="SSF51391">
    <property type="entry name" value="Thiamin phosphate synthase"/>
    <property type="match status" value="1"/>
</dbReference>
<dbReference type="GO" id="GO:0009228">
    <property type="term" value="P:thiamine biosynthetic process"/>
    <property type="evidence" value="ECO:0007669"/>
    <property type="project" value="UniProtKB-KW"/>
</dbReference>
<reference evidence="4 5" key="1">
    <citation type="submission" date="2018-11" db="EMBL/GenBank/DDBJ databases">
        <title>Genomic Encyclopedia of Type Strains, Phase IV (KMG-IV): sequencing the most valuable type-strain genomes for metagenomic binning, comparative biology and taxonomic classification.</title>
        <authorList>
            <person name="Goeker M."/>
        </authorList>
    </citation>
    <scope>NUCLEOTIDE SEQUENCE [LARGE SCALE GENOMIC DNA]</scope>
    <source>
        <strain evidence="4 5">DSM 104731</strain>
    </source>
</reference>